<dbReference type="Proteomes" id="UP000195402">
    <property type="component" value="Unassembled WGS sequence"/>
</dbReference>
<dbReference type="EMBL" id="MVGT01004151">
    <property type="protein sequence ID" value="OVA01235.1"/>
    <property type="molecule type" value="Genomic_DNA"/>
</dbReference>
<reference evidence="7 8" key="1">
    <citation type="journal article" date="2017" name="Mol. Plant">
        <title>The Genome of Medicinal Plant Macleaya cordata Provides New Insights into Benzylisoquinoline Alkaloids Metabolism.</title>
        <authorList>
            <person name="Liu X."/>
            <person name="Liu Y."/>
            <person name="Huang P."/>
            <person name="Ma Y."/>
            <person name="Qing Z."/>
            <person name="Tang Q."/>
            <person name="Cao H."/>
            <person name="Cheng P."/>
            <person name="Zheng Y."/>
            <person name="Yuan Z."/>
            <person name="Zhou Y."/>
            <person name="Liu J."/>
            <person name="Tang Z."/>
            <person name="Zhuo Y."/>
            <person name="Zhang Y."/>
            <person name="Yu L."/>
            <person name="Huang J."/>
            <person name="Yang P."/>
            <person name="Peng Q."/>
            <person name="Zhang J."/>
            <person name="Jiang W."/>
            <person name="Zhang Z."/>
            <person name="Lin K."/>
            <person name="Ro D.K."/>
            <person name="Chen X."/>
            <person name="Xiong X."/>
            <person name="Shang Y."/>
            <person name="Huang S."/>
            <person name="Zeng J."/>
        </authorList>
    </citation>
    <scope>NUCLEOTIDE SEQUENCE [LARGE SCALE GENOMIC DNA]</scope>
    <source>
        <strain evidence="8">cv. BLH2017</strain>
        <tissue evidence="7">Root</tissue>
    </source>
</reference>
<dbReference type="Gene3D" id="2.60.120.260">
    <property type="entry name" value="Galactose-binding domain-like"/>
    <property type="match status" value="1"/>
</dbReference>
<dbReference type="GO" id="GO:0016020">
    <property type="term" value="C:membrane"/>
    <property type="evidence" value="ECO:0007669"/>
    <property type="project" value="UniProtKB-SubCell"/>
</dbReference>
<evidence type="ECO:0000313" key="7">
    <source>
        <dbReference type="EMBL" id="OVA01235.1"/>
    </source>
</evidence>
<comment type="caution">
    <text evidence="7">The sequence shown here is derived from an EMBL/GenBank/DDBJ whole genome shotgun (WGS) entry which is preliminary data.</text>
</comment>
<gene>
    <name evidence="7" type="ORF">BVC80_7279g5</name>
</gene>
<dbReference type="GO" id="GO:0005635">
    <property type="term" value="C:nuclear envelope"/>
    <property type="evidence" value="ECO:0007669"/>
    <property type="project" value="TreeGrafter"/>
</dbReference>
<dbReference type="AlphaFoldDB" id="A0A200PSR6"/>
<keyword evidence="2" id="KW-0812">Transmembrane</keyword>
<keyword evidence="3" id="KW-1133">Transmembrane helix</keyword>
<evidence type="ECO:0000256" key="3">
    <source>
        <dbReference type="ARBA" id="ARBA00022989"/>
    </source>
</evidence>
<keyword evidence="8" id="KW-1185">Reference proteome</keyword>
<dbReference type="PANTHER" id="PTHR12911:SF8">
    <property type="entry name" value="KLAROID PROTEIN-RELATED"/>
    <property type="match status" value="1"/>
</dbReference>
<feature type="compositionally biased region" description="Polar residues" evidence="5">
    <location>
        <begin position="1"/>
        <end position="20"/>
    </location>
</feature>
<keyword evidence="4" id="KW-0472">Membrane</keyword>
<evidence type="ECO:0000256" key="4">
    <source>
        <dbReference type="ARBA" id="ARBA00023136"/>
    </source>
</evidence>
<dbReference type="GO" id="GO:0043495">
    <property type="term" value="F:protein-membrane adaptor activity"/>
    <property type="evidence" value="ECO:0007669"/>
    <property type="project" value="TreeGrafter"/>
</dbReference>
<accession>A0A200PSR6</accession>
<organism evidence="7 8">
    <name type="scientific">Macleaya cordata</name>
    <name type="common">Five-seeded plume-poppy</name>
    <name type="synonym">Bocconia cordata</name>
    <dbReference type="NCBI Taxonomy" id="56857"/>
    <lineage>
        <taxon>Eukaryota</taxon>
        <taxon>Viridiplantae</taxon>
        <taxon>Streptophyta</taxon>
        <taxon>Embryophyta</taxon>
        <taxon>Tracheophyta</taxon>
        <taxon>Spermatophyta</taxon>
        <taxon>Magnoliopsida</taxon>
        <taxon>Ranunculales</taxon>
        <taxon>Papaveraceae</taxon>
        <taxon>Papaveroideae</taxon>
        <taxon>Macleaya</taxon>
    </lineage>
</organism>
<dbReference type="InParanoid" id="A0A200PSR6"/>
<dbReference type="PROSITE" id="PS51469">
    <property type="entry name" value="SUN"/>
    <property type="match status" value="1"/>
</dbReference>
<dbReference type="FunCoup" id="A0A200PSR6">
    <property type="interactions" value="1245"/>
</dbReference>
<feature type="region of interest" description="Disordered" evidence="5">
    <location>
        <begin position="1"/>
        <end position="26"/>
    </location>
</feature>
<evidence type="ECO:0000313" key="8">
    <source>
        <dbReference type="Proteomes" id="UP000195402"/>
    </source>
</evidence>
<evidence type="ECO:0000259" key="6">
    <source>
        <dbReference type="PROSITE" id="PS51469"/>
    </source>
</evidence>
<evidence type="ECO:0000256" key="2">
    <source>
        <dbReference type="ARBA" id="ARBA00022692"/>
    </source>
</evidence>
<dbReference type="InterPro" id="IPR012919">
    <property type="entry name" value="SUN_dom"/>
</dbReference>
<sequence>MSGSTVAVTANPAVNNSSPSLALGARRRSVAVTEKKSSNFEMVGEGGGGVGVSEPIGTDGRDLSHTIKGETTLDRERNLSSLQVKKGMMNSTISPRRRKVISKPPEKPLWRTILSVFTKNFLLLLVLLGLVQMIRKLALNSGDGVVYPMGISEVEGRIAEVESFLKTTTKLMQVQMDVTNRMIESEVSMLRSELTKKVEDKGVLFETELKKLEARSDDLDKSLGELKANGFYTKEDFERFLDEFETSKPEGSEKDWSLDDIRAFAKELVEKEIERHAADGLGMVDYALASGGAVVVEHSEPYMYPKGTPWYKLKNQNGVHPDAQKMLEPSFGEPGRCFPLKGNNGFVTIILRSPIIPEAVTLEHVAKSVAYDRSSAPKDCRISGWFQGPDAAAAGAQSRQGEKKFLLSEFVYDLDKSNAQTFKVESTDAGIVNMIRLDFASNHGGPHTCIYRLRVHGHEPDSVALSKLES</sequence>
<evidence type="ECO:0000256" key="1">
    <source>
        <dbReference type="ARBA" id="ARBA00004370"/>
    </source>
</evidence>
<proteinExistence type="predicted"/>
<dbReference type="OrthoDB" id="342281at2759"/>
<name>A0A200PSR6_MACCD</name>
<comment type="subcellular location">
    <subcellularLocation>
        <location evidence="1">Membrane</location>
    </subcellularLocation>
</comment>
<feature type="domain" description="SUN" evidence="6">
    <location>
        <begin position="291"/>
        <end position="460"/>
    </location>
</feature>
<dbReference type="OMA" id="VNAKPWV"/>
<dbReference type="STRING" id="56857.A0A200PSR6"/>
<evidence type="ECO:0000256" key="5">
    <source>
        <dbReference type="SAM" id="MobiDB-lite"/>
    </source>
</evidence>
<dbReference type="InterPro" id="IPR045119">
    <property type="entry name" value="SUN1-5"/>
</dbReference>
<dbReference type="Pfam" id="PF07738">
    <property type="entry name" value="Sad1_UNC"/>
    <property type="match status" value="1"/>
</dbReference>
<dbReference type="PANTHER" id="PTHR12911">
    <property type="entry name" value="SAD1/UNC-84-LIKE PROTEIN-RELATED"/>
    <property type="match status" value="1"/>
</dbReference>
<protein>
    <submittedName>
        <fullName evidence="7">Sad1/UNC-like</fullName>
    </submittedName>
</protein>